<dbReference type="EMBL" id="FXSZ01000005">
    <property type="protein sequence ID" value="SMO64925.1"/>
    <property type="molecule type" value="Genomic_DNA"/>
</dbReference>
<gene>
    <name evidence="3" type="ORF">SAMN06265350_10564</name>
</gene>
<keyword evidence="2" id="KW-0732">Signal</keyword>
<feature type="chain" id="PRO_5022063329" evidence="2">
    <location>
        <begin position="20"/>
        <end position="95"/>
    </location>
</feature>
<reference evidence="3 4" key="1">
    <citation type="submission" date="2017-05" db="EMBL/GenBank/DDBJ databases">
        <authorList>
            <person name="Varghese N."/>
            <person name="Submissions S."/>
        </authorList>
    </citation>
    <scope>NUCLEOTIDE SEQUENCE [LARGE SCALE GENOMIC DNA]</scope>
    <source>
        <strain evidence="3 4">DSM 21342</strain>
    </source>
</reference>
<keyword evidence="4" id="KW-1185">Reference proteome</keyword>
<dbReference type="Proteomes" id="UP000315971">
    <property type="component" value="Unassembled WGS sequence"/>
</dbReference>
<feature type="compositionally biased region" description="Low complexity" evidence="1">
    <location>
        <begin position="86"/>
        <end position="95"/>
    </location>
</feature>
<proteinExistence type="predicted"/>
<sequence>MKKVFSVAALVAFSVSVFAQSAPKKEVKATETKTTAAPVPDKKEAAKASTAMTAKPAGKTEVKTTTAKADTKTTTAKADPKKAETKPATPSKKAN</sequence>
<evidence type="ECO:0000256" key="1">
    <source>
        <dbReference type="SAM" id="MobiDB-lite"/>
    </source>
</evidence>
<protein>
    <submittedName>
        <fullName evidence="3">Uncharacterized protein</fullName>
    </submittedName>
</protein>
<accession>A0A521CZP6</accession>
<dbReference type="RefSeq" id="WP_142603570.1">
    <property type="nucleotide sequence ID" value="NZ_FXSZ01000005.1"/>
</dbReference>
<organism evidence="3 4">
    <name type="scientific">Solitalea koreensis</name>
    <dbReference type="NCBI Taxonomy" id="543615"/>
    <lineage>
        <taxon>Bacteria</taxon>
        <taxon>Pseudomonadati</taxon>
        <taxon>Bacteroidota</taxon>
        <taxon>Sphingobacteriia</taxon>
        <taxon>Sphingobacteriales</taxon>
        <taxon>Sphingobacteriaceae</taxon>
        <taxon>Solitalea</taxon>
    </lineage>
</organism>
<evidence type="ECO:0000256" key="2">
    <source>
        <dbReference type="SAM" id="SignalP"/>
    </source>
</evidence>
<feature type="signal peptide" evidence="2">
    <location>
        <begin position="1"/>
        <end position="19"/>
    </location>
</feature>
<feature type="region of interest" description="Disordered" evidence="1">
    <location>
        <begin position="22"/>
        <end position="95"/>
    </location>
</feature>
<name>A0A521CZP6_9SPHI</name>
<evidence type="ECO:0000313" key="4">
    <source>
        <dbReference type="Proteomes" id="UP000315971"/>
    </source>
</evidence>
<dbReference type="AlphaFoldDB" id="A0A521CZP6"/>
<feature type="compositionally biased region" description="Low complexity" evidence="1">
    <location>
        <begin position="63"/>
        <end position="77"/>
    </location>
</feature>
<evidence type="ECO:0000313" key="3">
    <source>
        <dbReference type="EMBL" id="SMO64925.1"/>
    </source>
</evidence>